<dbReference type="Pfam" id="PF00534">
    <property type="entry name" value="Glycos_transf_1"/>
    <property type="match status" value="1"/>
</dbReference>
<evidence type="ECO:0000259" key="2">
    <source>
        <dbReference type="Pfam" id="PF13439"/>
    </source>
</evidence>
<dbReference type="CDD" id="cd03807">
    <property type="entry name" value="GT4_WbnK-like"/>
    <property type="match status" value="1"/>
</dbReference>
<dbReference type="PANTHER" id="PTHR12526:SF638">
    <property type="entry name" value="SPORE COAT PROTEIN SA"/>
    <property type="match status" value="1"/>
</dbReference>
<feature type="domain" description="Glycosyl transferase family 1" evidence="1">
    <location>
        <begin position="184"/>
        <end position="352"/>
    </location>
</feature>
<dbReference type="Pfam" id="PF13439">
    <property type="entry name" value="Glyco_transf_4"/>
    <property type="match status" value="1"/>
</dbReference>
<proteinExistence type="predicted"/>
<dbReference type="EMBL" id="CP015852">
    <property type="protein sequence ID" value="ANH99319.1"/>
    <property type="molecule type" value="Genomic_DNA"/>
</dbReference>
<dbReference type="AlphaFoldDB" id="A0AAC9FXK1"/>
<name>A0AAC9FXK1_9PSED</name>
<evidence type="ECO:0000313" key="3">
    <source>
        <dbReference type="EMBL" id="ANH99319.1"/>
    </source>
</evidence>
<organism evidence="3 4">
    <name type="scientific">Pseudomonas koreensis</name>
    <dbReference type="NCBI Taxonomy" id="198620"/>
    <lineage>
        <taxon>Bacteria</taxon>
        <taxon>Pseudomonadati</taxon>
        <taxon>Pseudomonadota</taxon>
        <taxon>Gammaproteobacteria</taxon>
        <taxon>Pseudomonadales</taxon>
        <taxon>Pseudomonadaceae</taxon>
        <taxon>Pseudomonas</taxon>
    </lineage>
</organism>
<protein>
    <submittedName>
        <fullName evidence="3">Glycosyl transferase</fullName>
    </submittedName>
</protein>
<dbReference type="GO" id="GO:1901135">
    <property type="term" value="P:carbohydrate derivative metabolic process"/>
    <property type="evidence" value="ECO:0007669"/>
    <property type="project" value="UniProtKB-ARBA"/>
</dbReference>
<dbReference type="GO" id="GO:0016757">
    <property type="term" value="F:glycosyltransferase activity"/>
    <property type="evidence" value="ECO:0007669"/>
    <property type="project" value="InterPro"/>
</dbReference>
<dbReference type="Proteomes" id="UP000078142">
    <property type="component" value="Chromosome"/>
</dbReference>
<dbReference type="RefSeq" id="WP_064588608.1">
    <property type="nucleotide sequence ID" value="NZ_CP015852.1"/>
</dbReference>
<dbReference type="PANTHER" id="PTHR12526">
    <property type="entry name" value="GLYCOSYLTRANSFERASE"/>
    <property type="match status" value="1"/>
</dbReference>
<dbReference type="InterPro" id="IPR028098">
    <property type="entry name" value="Glyco_trans_4-like_N"/>
</dbReference>
<gene>
    <name evidence="3" type="ORF">A8L59_18530</name>
</gene>
<reference evidence="3 4" key="1">
    <citation type="submission" date="2016-05" db="EMBL/GenBank/DDBJ databases">
        <authorList>
            <person name="Wang S."/>
            <person name="Zhu B."/>
        </authorList>
    </citation>
    <scope>NUCLEOTIDE SEQUENCE [LARGE SCALE GENOMIC DNA]</scope>
    <source>
        <strain evidence="3 4">CRS05-R5</strain>
    </source>
</reference>
<sequence>MRVVHVIIGLNVGGAELMLQRLVGSFQDDAAQEHFVVSLTDLGIVGPLLQKQGINVSTMGMRGVYDIPKVMYRLYRFFRQKQPDIVQTWMYHADLIGGVAARLAGIRNVIWGIRTTDVGGGVSRVTGLIRKVCAALSSKIPRVIVCAAEASRKAHVNIGYDNSKMIVIPNGFNPEVLTATTQDRNAIRATALFASGDLVVGSLGRYNPDKDHENFIRAALLLCADSPNVKFLLVGRELNRDNKTLISLIEAAGYSDRFVLLGERRDVAACLKAMDIFCLHSRTEGFPNVLGEAMTVGLPCVATHVGDAAFLLGDAGIIVEPENCEALAEGLRRLIALNHNERVALGEKARQRVHDNFTMDCAKARFTTVYEQISASKEFH</sequence>
<dbReference type="SUPFAM" id="SSF53756">
    <property type="entry name" value="UDP-Glycosyltransferase/glycogen phosphorylase"/>
    <property type="match status" value="1"/>
</dbReference>
<evidence type="ECO:0000259" key="1">
    <source>
        <dbReference type="Pfam" id="PF00534"/>
    </source>
</evidence>
<feature type="domain" description="Glycosyltransferase subfamily 4-like N-terminal" evidence="2">
    <location>
        <begin position="12"/>
        <end position="175"/>
    </location>
</feature>
<dbReference type="Gene3D" id="3.40.50.2000">
    <property type="entry name" value="Glycogen Phosphorylase B"/>
    <property type="match status" value="2"/>
</dbReference>
<dbReference type="InterPro" id="IPR001296">
    <property type="entry name" value="Glyco_trans_1"/>
</dbReference>
<dbReference type="GeneID" id="93490387"/>
<evidence type="ECO:0000313" key="4">
    <source>
        <dbReference type="Proteomes" id="UP000078142"/>
    </source>
</evidence>
<accession>A0AAC9FXK1</accession>
<keyword evidence="3" id="KW-0808">Transferase</keyword>